<evidence type="ECO:0000256" key="6">
    <source>
        <dbReference type="SAM" id="Coils"/>
    </source>
</evidence>
<evidence type="ECO:0000313" key="8">
    <source>
        <dbReference type="EMBL" id="KAK7031413.1"/>
    </source>
</evidence>
<keyword evidence="2 4" id="KW-0853">WD repeat</keyword>
<dbReference type="InterPro" id="IPR015943">
    <property type="entry name" value="WD40/YVTN_repeat-like_dom_sf"/>
</dbReference>
<dbReference type="InterPro" id="IPR045227">
    <property type="entry name" value="WDR18/Ipi3/RID3"/>
</dbReference>
<dbReference type="EMBL" id="JAWWNJ010000024">
    <property type="protein sequence ID" value="KAK7031413.1"/>
    <property type="molecule type" value="Genomic_DNA"/>
</dbReference>
<evidence type="ECO:0000256" key="3">
    <source>
        <dbReference type="ARBA" id="ARBA00022737"/>
    </source>
</evidence>
<keyword evidence="5" id="KW-0539">Nucleus</keyword>
<dbReference type="Gene3D" id="2.130.10.10">
    <property type="entry name" value="YVTN repeat-like/Quinoprotein amine dehydrogenase"/>
    <property type="match status" value="2"/>
</dbReference>
<dbReference type="PANTHER" id="PTHR18763:SF0">
    <property type="entry name" value="WD REPEAT-CONTAINING PROTEIN 18"/>
    <property type="match status" value="1"/>
</dbReference>
<feature type="compositionally biased region" description="Basic and acidic residues" evidence="7">
    <location>
        <begin position="475"/>
        <end position="501"/>
    </location>
</feature>
<dbReference type="SUPFAM" id="SSF50978">
    <property type="entry name" value="WD40 repeat-like"/>
    <property type="match status" value="1"/>
</dbReference>
<evidence type="ECO:0000256" key="1">
    <source>
        <dbReference type="ARBA" id="ARBA00010143"/>
    </source>
</evidence>
<dbReference type="GO" id="GO:0120330">
    <property type="term" value="C:rixosome complex"/>
    <property type="evidence" value="ECO:0007669"/>
    <property type="project" value="UniProtKB-UniRule"/>
</dbReference>
<dbReference type="InterPro" id="IPR019775">
    <property type="entry name" value="WD40_repeat_CS"/>
</dbReference>
<dbReference type="PROSITE" id="PS50294">
    <property type="entry name" value="WD_REPEATS_REGION"/>
    <property type="match status" value="1"/>
</dbReference>
<keyword evidence="5" id="KW-0698">rRNA processing</keyword>
<organism evidence="8 9">
    <name type="scientific">Favolaschia claudopus</name>
    <dbReference type="NCBI Taxonomy" id="2862362"/>
    <lineage>
        <taxon>Eukaryota</taxon>
        <taxon>Fungi</taxon>
        <taxon>Dikarya</taxon>
        <taxon>Basidiomycota</taxon>
        <taxon>Agaricomycotina</taxon>
        <taxon>Agaricomycetes</taxon>
        <taxon>Agaricomycetidae</taxon>
        <taxon>Agaricales</taxon>
        <taxon>Marasmiineae</taxon>
        <taxon>Mycenaceae</taxon>
        <taxon>Favolaschia</taxon>
    </lineage>
</organism>
<feature type="repeat" description="WD" evidence="4">
    <location>
        <begin position="196"/>
        <end position="218"/>
    </location>
</feature>
<comment type="similarity">
    <text evidence="1 5">Belongs to the WD repeat IPI3/WDR18 family.</text>
</comment>
<dbReference type="PANTHER" id="PTHR18763">
    <property type="entry name" value="WD-REPEAT PROTEIN 18"/>
    <property type="match status" value="1"/>
</dbReference>
<evidence type="ECO:0000256" key="2">
    <source>
        <dbReference type="ARBA" id="ARBA00022574"/>
    </source>
</evidence>
<dbReference type="InterPro" id="IPR001680">
    <property type="entry name" value="WD40_rpt"/>
</dbReference>
<feature type="coiled-coil region" evidence="6">
    <location>
        <begin position="433"/>
        <end position="460"/>
    </location>
</feature>
<dbReference type="Proteomes" id="UP001362999">
    <property type="component" value="Unassembled WGS sequence"/>
</dbReference>
<dbReference type="SMART" id="SM00320">
    <property type="entry name" value="WD40"/>
    <property type="match status" value="5"/>
</dbReference>
<evidence type="ECO:0000256" key="5">
    <source>
        <dbReference type="RuleBase" id="RU369067"/>
    </source>
</evidence>
<dbReference type="GO" id="GO:0005656">
    <property type="term" value="C:nuclear pre-replicative complex"/>
    <property type="evidence" value="ECO:0007669"/>
    <property type="project" value="TreeGrafter"/>
</dbReference>
<keyword evidence="3" id="KW-0677">Repeat</keyword>
<proteinExistence type="inferred from homology"/>
<dbReference type="GO" id="GO:0006364">
    <property type="term" value="P:rRNA processing"/>
    <property type="evidence" value="ECO:0007669"/>
    <property type="project" value="UniProtKB-UniRule"/>
</dbReference>
<evidence type="ECO:0000256" key="7">
    <source>
        <dbReference type="SAM" id="MobiDB-lite"/>
    </source>
</evidence>
<dbReference type="PROSITE" id="PS50082">
    <property type="entry name" value="WD_REPEATS_2"/>
    <property type="match status" value="2"/>
</dbReference>
<dbReference type="AlphaFoldDB" id="A0AAW0C0Y3"/>
<reference evidence="8 9" key="1">
    <citation type="journal article" date="2024" name="J Genomics">
        <title>Draft genome sequencing and assembly of Favolaschia claudopus CIRM-BRFM 2984 isolated from oak limbs.</title>
        <authorList>
            <person name="Navarro D."/>
            <person name="Drula E."/>
            <person name="Chaduli D."/>
            <person name="Cazenave R."/>
            <person name="Ahrendt S."/>
            <person name="Wang J."/>
            <person name="Lipzen A."/>
            <person name="Daum C."/>
            <person name="Barry K."/>
            <person name="Grigoriev I.V."/>
            <person name="Favel A."/>
            <person name="Rosso M.N."/>
            <person name="Martin F."/>
        </authorList>
    </citation>
    <scope>NUCLEOTIDE SEQUENCE [LARGE SCALE GENOMIC DNA]</scope>
    <source>
        <strain evidence="8 9">CIRM-BRFM 2984</strain>
    </source>
</reference>
<dbReference type="PROSITE" id="PS00678">
    <property type="entry name" value="WD_REPEATS_1"/>
    <property type="match status" value="1"/>
</dbReference>
<sequence length="501" mass="54913">MILRETILCTANPSTGPGAIAIHDLQTGSTLASFKQSSSAPHGTAVVQSQDGQGGFLLALQHDKSIMNVYNFQKDQISSKIVLPEKLSCIAVDHSGQFCAGGTSQGRIYLWEVASGIMFNSWDAHYRQANVLKFTHDGAALLSGSEDSGVSVWSVSRLLDDEMASDLPLPYCILSDHTLPVTDIACGVGAFPDCRVLSSSVDHSVKLWDISSQTLLTTFQFPQPISCLAWDLTERMFFAASKDGSIHQMNLFRQRENKTGVHSVEAIGGGGVADIIRADDENQSKNQKRRLISVGEPVVSITISLTSTLLLAGTSTGIIHVYDIPSHQLLRSISTHKGFSITHIQTMLKPPDLIGHVSLSITAAHSSESMPVRHLAPFQRMRDAKTRDAHNITMILPVQDDVYEDEEHVYTTEALLQDHDFFVQPLPSSGQDAVSLQSKVNELETEVARLREQLGKAKGVNDMMWETVVQKVVGHGKEKESDKQDTGAEDDRRRKRGRTES</sequence>
<name>A0AAW0C0Y3_9AGAR</name>
<comment type="subcellular location">
    <subcellularLocation>
        <location evidence="5">Nucleus</location>
    </subcellularLocation>
</comment>
<dbReference type="Pfam" id="PF00400">
    <property type="entry name" value="WD40"/>
    <property type="match status" value="3"/>
</dbReference>
<dbReference type="GO" id="GO:0006261">
    <property type="term" value="P:DNA-templated DNA replication"/>
    <property type="evidence" value="ECO:0007669"/>
    <property type="project" value="TreeGrafter"/>
</dbReference>
<accession>A0AAW0C0Y3</accession>
<comment type="caution">
    <text evidence="8">The sequence shown here is derived from an EMBL/GenBank/DDBJ whole genome shotgun (WGS) entry which is preliminary data.</text>
</comment>
<gene>
    <name evidence="8" type="ORF">R3P38DRAFT_2923436</name>
</gene>
<protein>
    <recommendedName>
        <fullName evidence="5">Pre-rRNA-processing protein IPI3</fullName>
    </recommendedName>
</protein>
<keyword evidence="6" id="KW-0175">Coiled coil</keyword>
<comment type="subunit">
    <text evidence="5">Component of the RIX1 complex, composed of IPI1, RIX1/IPI2 and IPI3 in a 1:2:2 stoichiometry. The complex interacts (via RIX1) with MDN1 (via its hexameric AAA ATPase ring) and the pre-60S ribosome particles.</text>
</comment>
<keyword evidence="9" id="KW-1185">Reference proteome</keyword>
<feature type="repeat" description="WD" evidence="4">
    <location>
        <begin position="122"/>
        <end position="156"/>
    </location>
</feature>
<dbReference type="InterPro" id="IPR036322">
    <property type="entry name" value="WD40_repeat_dom_sf"/>
</dbReference>
<comment type="function">
    <text evidence="5">Component of the RIX1 complex required for processing of ITS2 sequences from 35S pre-rRNA.</text>
</comment>
<feature type="region of interest" description="Disordered" evidence="7">
    <location>
        <begin position="471"/>
        <end position="501"/>
    </location>
</feature>
<evidence type="ECO:0000313" key="9">
    <source>
        <dbReference type="Proteomes" id="UP001362999"/>
    </source>
</evidence>
<evidence type="ECO:0000256" key="4">
    <source>
        <dbReference type="PROSITE-ProRule" id="PRU00221"/>
    </source>
</evidence>